<evidence type="ECO:0000313" key="4">
    <source>
        <dbReference type="EMBL" id="PQV62636.1"/>
    </source>
</evidence>
<dbReference type="Proteomes" id="UP000237684">
    <property type="component" value="Unassembled WGS sequence"/>
</dbReference>
<evidence type="ECO:0000256" key="1">
    <source>
        <dbReference type="ARBA" id="ARBA00009013"/>
    </source>
</evidence>
<dbReference type="EMBL" id="NIGF01000026">
    <property type="protein sequence ID" value="PQV62636.1"/>
    <property type="molecule type" value="Genomic_DNA"/>
</dbReference>
<name>A0A2S8SPC6_9BACT</name>
<dbReference type="PROSITE" id="PS50801">
    <property type="entry name" value="STAS"/>
    <property type="match status" value="1"/>
</dbReference>
<dbReference type="OrthoDB" id="9795051at2"/>
<dbReference type="FunCoup" id="A0A2S8SPC6">
    <property type="interactions" value="139"/>
</dbReference>
<gene>
    <name evidence="4" type="ORF">B1R32_12620</name>
</gene>
<organism evidence="4 5">
    <name type="scientific">Abditibacterium utsteinense</name>
    <dbReference type="NCBI Taxonomy" id="1960156"/>
    <lineage>
        <taxon>Bacteria</taxon>
        <taxon>Pseudomonadati</taxon>
        <taxon>Abditibacteriota</taxon>
        <taxon>Abditibacteriia</taxon>
        <taxon>Abditibacteriales</taxon>
        <taxon>Abditibacteriaceae</taxon>
        <taxon>Abditibacterium</taxon>
    </lineage>
</organism>
<feature type="domain" description="STAS" evidence="3">
    <location>
        <begin position="17"/>
        <end position="118"/>
    </location>
</feature>
<comment type="similarity">
    <text evidence="1 2">Belongs to the anti-sigma-factor antagonist family.</text>
</comment>
<accession>A0A2S8SPC6</accession>
<dbReference type="InterPro" id="IPR036513">
    <property type="entry name" value="STAS_dom_sf"/>
</dbReference>
<dbReference type="PANTHER" id="PTHR33495">
    <property type="entry name" value="ANTI-SIGMA FACTOR ANTAGONIST TM_1081-RELATED-RELATED"/>
    <property type="match status" value="1"/>
</dbReference>
<reference evidence="4 5" key="1">
    <citation type="journal article" date="2018" name="Syst. Appl. Microbiol.">
        <title>Abditibacterium utsteinense sp. nov., the first cultivated member of candidate phylum FBP, isolated from ice-free Antarctic soil samples.</title>
        <authorList>
            <person name="Tahon G."/>
            <person name="Tytgat B."/>
            <person name="Lebbe L."/>
            <person name="Carlier A."/>
            <person name="Willems A."/>
        </authorList>
    </citation>
    <scope>NUCLEOTIDE SEQUENCE [LARGE SCALE GENOMIC DNA]</scope>
    <source>
        <strain evidence="4 5">LMG 29911</strain>
    </source>
</reference>
<comment type="caution">
    <text evidence="4">The sequence shown here is derived from an EMBL/GenBank/DDBJ whole genome shotgun (WGS) entry which is preliminary data.</text>
</comment>
<sequence length="125" mass="14183">MKELKIEHAQAPIADKDIHILRLEGYVDAHTFAEFEEELTRLTDKEKHYNLLLDLEKLTYINSTGLGLLMATFRQVRQHGGDLVIAKMSDKITNIFNLLGFSRLIHTYASEQEALAKFAPSEAPA</sequence>
<dbReference type="NCBIfam" id="TIGR00377">
    <property type="entry name" value="ant_ant_sig"/>
    <property type="match status" value="1"/>
</dbReference>
<dbReference type="PANTHER" id="PTHR33495:SF2">
    <property type="entry name" value="ANTI-SIGMA FACTOR ANTAGONIST TM_1081-RELATED"/>
    <property type="match status" value="1"/>
</dbReference>
<dbReference type="InterPro" id="IPR003658">
    <property type="entry name" value="Anti-sigma_ant"/>
</dbReference>
<protein>
    <recommendedName>
        <fullName evidence="2">Anti-sigma factor antagonist</fullName>
    </recommendedName>
</protein>
<evidence type="ECO:0000256" key="2">
    <source>
        <dbReference type="RuleBase" id="RU003749"/>
    </source>
</evidence>
<dbReference type="GO" id="GO:0043856">
    <property type="term" value="F:anti-sigma factor antagonist activity"/>
    <property type="evidence" value="ECO:0007669"/>
    <property type="project" value="InterPro"/>
</dbReference>
<proteinExistence type="inferred from homology"/>
<dbReference type="AlphaFoldDB" id="A0A2S8SPC6"/>
<dbReference type="CDD" id="cd07043">
    <property type="entry name" value="STAS_anti-anti-sigma_factors"/>
    <property type="match status" value="1"/>
</dbReference>
<keyword evidence="5" id="KW-1185">Reference proteome</keyword>
<dbReference type="SUPFAM" id="SSF52091">
    <property type="entry name" value="SpoIIaa-like"/>
    <property type="match status" value="1"/>
</dbReference>
<dbReference type="Gene3D" id="3.30.750.24">
    <property type="entry name" value="STAS domain"/>
    <property type="match status" value="1"/>
</dbReference>
<evidence type="ECO:0000313" key="5">
    <source>
        <dbReference type="Proteomes" id="UP000237684"/>
    </source>
</evidence>
<evidence type="ECO:0000259" key="3">
    <source>
        <dbReference type="PROSITE" id="PS50801"/>
    </source>
</evidence>
<dbReference type="InParanoid" id="A0A2S8SPC6"/>
<dbReference type="InterPro" id="IPR002645">
    <property type="entry name" value="STAS_dom"/>
</dbReference>
<dbReference type="RefSeq" id="WP_157947742.1">
    <property type="nucleotide sequence ID" value="NZ_NIGF01000026.1"/>
</dbReference>
<dbReference type="Pfam" id="PF01740">
    <property type="entry name" value="STAS"/>
    <property type="match status" value="1"/>
</dbReference>